<dbReference type="AlphaFoldDB" id="A0A1X6YRD4"/>
<dbReference type="EMBL" id="PYGB01000001">
    <property type="protein sequence ID" value="PSK88180.1"/>
    <property type="molecule type" value="Genomic_DNA"/>
</dbReference>
<dbReference type="SUPFAM" id="SSF51621">
    <property type="entry name" value="Phosphoenolpyruvate/pyruvate domain"/>
    <property type="match status" value="1"/>
</dbReference>
<name>A0A1X6YRD4_9RHOB</name>
<keyword evidence="3" id="KW-0479">Metal-binding</keyword>
<dbReference type="Gene3D" id="3.20.20.60">
    <property type="entry name" value="Phosphoenolpyruvate-binding domains"/>
    <property type="match status" value="1"/>
</dbReference>
<evidence type="ECO:0000313" key="11">
    <source>
        <dbReference type="Proteomes" id="UP000193495"/>
    </source>
</evidence>
<accession>A0A1X6YRD4</accession>
<keyword evidence="4 10" id="KW-0456">Lyase</keyword>
<dbReference type="OrthoDB" id="9802624at2"/>
<evidence type="ECO:0000256" key="4">
    <source>
        <dbReference type="ARBA" id="ARBA00023239"/>
    </source>
</evidence>
<dbReference type="GO" id="GO:0005737">
    <property type="term" value="C:cytoplasm"/>
    <property type="evidence" value="ECO:0007669"/>
    <property type="project" value="TreeGrafter"/>
</dbReference>
<evidence type="ECO:0000256" key="7">
    <source>
        <dbReference type="ARBA" id="ARBA00068169"/>
    </source>
</evidence>
<comment type="cofactor">
    <cofactor evidence="1">
        <name>a divalent metal cation</name>
        <dbReference type="ChEBI" id="CHEBI:60240"/>
    </cofactor>
</comment>
<evidence type="ECO:0000313" key="9">
    <source>
        <dbReference type="EMBL" id="PSK88180.1"/>
    </source>
</evidence>
<dbReference type="FunFam" id="3.20.20.60:FF:000004">
    <property type="entry name" value="5-keto-4-deoxy-D-glucarate aldolase"/>
    <property type="match status" value="1"/>
</dbReference>
<sequence length="254" mass="27246">MENPKNQFKAALREGRQQIGLWNMITGPLVPEALSGLGYDWVVIDTEHSPTDVSDVLPALQAMAAEPGTSAVVRPAWNDPVLIKRLLDFGAQTLLIPYVQSAEEARAAVAATRYPPVGMRGVAGLHRATRYGRIGDYMAHAHEETCVLVQVETRAALDRLEEIAGVEGVDGVFIGPADLAASLGHPGRQDHPEVVEAIMGAIDRLGAMGVPAGTLTLDDAFARRCMERGTRFTAVGIDASLMLSGARDLLARFR</sequence>
<dbReference type="Proteomes" id="UP000240624">
    <property type="component" value="Unassembled WGS sequence"/>
</dbReference>
<dbReference type="InterPro" id="IPR040442">
    <property type="entry name" value="Pyrv_kinase-like_dom_sf"/>
</dbReference>
<comment type="similarity">
    <text evidence="2">Belongs to the HpcH/HpaI aldolase family.</text>
</comment>
<evidence type="ECO:0000313" key="12">
    <source>
        <dbReference type="Proteomes" id="UP000240624"/>
    </source>
</evidence>
<dbReference type="InterPro" id="IPR050251">
    <property type="entry name" value="HpcH-HpaI_aldolase"/>
</dbReference>
<organism evidence="10 11">
    <name type="scientific">Limimaricola soesokkakensis</name>
    <dbReference type="NCBI Taxonomy" id="1343159"/>
    <lineage>
        <taxon>Bacteria</taxon>
        <taxon>Pseudomonadati</taxon>
        <taxon>Pseudomonadota</taxon>
        <taxon>Alphaproteobacteria</taxon>
        <taxon>Rhodobacterales</taxon>
        <taxon>Paracoccaceae</taxon>
        <taxon>Limimaricola</taxon>
    </lineage>
</organism>
<evidence type="ECO:0000256" key="6">
    <source>
        <dbReference type="ARBA" id="ARBA00045074"/>
    </source>
</evidence>
<evidence type="ECO:0000259" key="8">
    <source>
        <dbReference type="Pfam" id="PF03328"/>
    </source>
</evidence>
<dbReference type="RefSeq" id="WP_085895476.1">
    <property type="nucleotide sequence ID" value="NZ_FWFY01000002.1"/>
</dbReference>
<evidence type="ECO:0000313" key="10">
    <source>
        <dbReference type="EMBL" id="SLN29051.1"/>
    </source>
</evidence>
<proteinExistence type="inferred from homology"/>
<evidence type="ECO:0000256" key="3">
    <source>
        <dbReference type="ARBA" id="ARBA00022723"/>
    </source>
</evidence>
<dbReference type="Pfam" id="PF03328">
    <property type="entry name" value="HpcH_HpaI"/>
    <property type="match status" value="1"/>
</dbReference>
<dbReference type="InterPro" id="IPR015813">
    <property type="entry name" value="Pyrv/PenolPyrv_kinase-like_dom"/>
</dbReference>
<reference evidence="10 11" key="1">
    <citation type="submission" date="2017-03" db="EMBL/GenBank/DDBJ databases">
        <authorList>
            <person name="Afonso C.L."/>
            <person name="Miller P.J."/>
            <person name="Scott M.A."/>
            <person name="Spackman E."/>
            <person name="Goraichik I."/>
            <person name="Dimitrov K.M."/>
            <person name="Suarez D.L."/>
            <person name="Swayne D.E."/>
        </authorList>
    </citation>
    <scope>NUCLEOTIDE SEQUENCE [LARGE SCALE GENOMIC DNA]</scope>
    <source>
        <strain evidence="10 11">CECT 8367</strain>
    </source>
</reference>
<comment type="catalytic activity">
    <reaction evidence="6">
        <text>D-glyceraldehyde + pyruvate = 2-dehydro-3-deoxy-L-galactonate</text>
        <dbReference type="Rhea" id="RHEA:80055"/>
        <dbReference type="ChEBI" id="CHEBI:15361"/>
        <dbReference type="ChEBI" id="CHEBI:17378"/>
        <dbReference type="ChEBI" id="CHEBI:75545"/>
    </reaction>
</comment>
<dbReference type="GO" id="GO:0046872">
    <property type="term" value="F:metal ion binding"/>
    <property type="evidence" value="ECO:0007669"/>
    <property type="project" value="UniProtKB-KW"/>
</dbReference>
<dbReference type="Proteomes" id="UP000193495">
    <property type="component" value="Unassembled WGS sequence"/>
</dbReference>
<evidence type="ECO:0000256" key="5">
    <source>
        <dbReference type="ARBA" id="ARBA00023317"/>
    </source>
</evidence>
<evidence type="ECO:0000256" key="2">
    <source>
        <dbReference type="ARBA" id="ARBA00005568"/>
    </source>
</evidence>
<dbReference type="EMBL" id="FWFY01000002">
    <property type="protein sequence ID" value="SLN29051.1"/>
    <property type="molecule type" value="Genomic_DNA"/>
</dbReference>
<dbReference type="PANTHER" id="PTHR30502:SF4">
    <property type="entry name" value="5-KETO-4-DEOXY-D-GLUCARATE ALDOLASE"/>
    <property type="match status" value="1"/>
</dbReference>
<reference evidence="9 12" key="2">
    <citation type="submission" date="2018-03" db="EMBL/GenBank/DDBJ databases">
        <title>Genomic Encyclopedia of Archaeal and Bacterial Type Strains, Phase II (KMG-II): from individual species to whole genera.</title>
        <authorList>
            <person name="Goeker M."/>
        </authorList>
    </citation>
    <scope>NUCLEOTIDE SEQUENCE [LARGE SCALE GENOMIC DNA]</scope>
    <source>
        <strain evidence="9 12">DSM 29956</strain>
    </source>
</reference>
<dbReference type="GO" id="GO:0016832">
    <property type="term" value="F:aldehyde-lyase activity"/>
    <property type="evidence" value="ECO:0007669"/>
    <property type="project" value="UniProtKB-ARBA"/>
</dbReference>
<feature type="domain" description="HpcH/HpaI aldolase/citrate lyase" evidence="8">
    <location>
        <begin position="18"/>
        <end position="242"/>
    </location>
</feature>
<gene>
    <name evidence="10" type="primary">hpcH</name>
    <name evidence="9" type="ORF">CLV79_10110</name>
    <name evidence="10" type="ORF">LOS8367_01076</name>
</gene>
<keyword evidence="12" id="KW-1185">Reference proteome</keyword>
<dbReference type="InterPro" id="IPR005000">
    <property type="entry name" value="Aldolase/citrate-lyase_domain"/>
</dbReference>
<protein>
    <recommendedName>
        <fullName evidence="7">Hydroxypyruvate/pyruvate aldolase</fullName>
    </recommendedName>
</protein>
<keyword evidence="5" id="KW-0670">Pyruvate</keyword>
<dbReference type="PANTHER" id="PTHR30502">
    <property type="entry name" value="2-KETO-3-DEOXY-L-RHAMNONATE ALDOLASE"/>
    <property type="match status" value="1"/>
</dbReference>
<evidence type="ECO:0000256" key="1">
    <source>
        <dbReference type="ARBA" id="ARBA00001968"/>
    </source>
</evidence>